<dbReference type="RefSeq" id="WP_253529893.1">
    <property type="nucleotide sequence ID" value="NZ_JAMZEL010000008.1"/>
</dbReference>
<protein>
    <submittedName>
        <fullName evidence="2">Uncharacterized protein</fullName>
    </submittedName>
</protein>
<comment type="caution">
    <text evidence="2">The sequence shown here is derived from an EMBL/GenBank/DDBJ whole genome shotgun (WGS) entry which is preliminary data.</text>
</comment>
<gene>
    <name evidence="2" type="ORF">NCI00_18310</name>
</gene>
<dbReference type="Proteomes" id="UP001204772">
    <property type="component" value="Unassembled WGS sequence"/>
</dbReference>
<evidence type="ECO:0000313" key="2">
    <source>
        <dbReference type="EMBL" id="MCP1384398.1"/>
    </source>
</evidence>
<evidence type="ECO:0000256" key="1">
    <source>
        <dbReference type="SAM" id="Phobius"/>
    </source>
</evidence>
<sequence length="103" mass="12388">MLFAVWLFYRQFWFFTNAVSWGGWLVAQVPLGDDLWLLLGPLFWLKFASFGVIWYFMHTFSRQKYLFYQNMGHSIPRLFLGAFCLDMLFFFGVLALINWLIHV</sequence>
<dbReference type="EMBL" id="JAMZEL010000008">
    <property type="protein sequence ID" value="MCP1384398.1"/>
    <property type="molecule type" value="Genomic_DNA"/>
</dbReference>
<feature type="transmembrane region" description="Helical" evidence="1">
    <location>
        <begin position="78"/>
        <end position="101"/>
    </location>
</feature>
<feature type="transmembrane region" description="Helical" evidence="1">
    <location>
        <begin position="12"/>
        <end position="29"/>
    </location>
</feature>
<feature type="transmembrane region" description="Helical" evidence="1">
    <location>
        <begin position="35"/>
        <end position="57"/>
    </location>
</feature>
<keyword evidence="1" id="KW-0472">Membrane</keyword>
<reference evidence="2 3" key="1">
    <citation type="submission" date="2022-06" db="EMBL/GenBank/DDBJ databases">
        <title>Runella sp. S5 genome sequencing.</title>
        <authorList>
            <person name="Park S."/>
        </authorList>
    </citation>
    <scope>NUCLEOTIDE SEQUENCE [LARGE SCALE GENOMIC DNA]</scope>
    <source>
        <strain evidence="2 3">S5</strain>
    </source>
</reference>
<organism evidence="2 3">
    <name type="scientific">Runella salmonicolor</name>
    <dbReference type="NCBI Taxonomy" id="2950278"/>
    <lineage>
        <taxon>Bacteria</taxon>
        <taxon>Pseudomonadati</taxon>
        <taxon>Bacteroidota</taxon>
        <taxon>Cytophagia</taxon>
        <taxon>Cytophagales</taxon>
        <taxon>Spirosomataceae</taxon>
        <taxon>Runella</taxon>
    </lineage>
</organism>
<keyword evidence="1" id="KW-0812">Transmembrane</keyword>
<evidence type="ECO:0000313" key="3">
    <source>
        <dbReference type="Proteomes" id="UP001204772"/>
    </source>
</evidence>
<name>A0ABT1FRL3_9BACT</name>
<proteinExistence type="predicted"/>
<keyword evidence="3" id="KW-1185">Reference proteome</keyword>
<keyword evidence="1" id="KW-1133">Transmembrane helix</keyword>
<accession>A0ABT1FRL3</accession>